<dbReference type="Proteomes" id="UP001163632">
    <property type="component" value="Chromosome"/>
</dbReference>
<accession>A0ABY6M7L3</accession>
<protein>
    <submittedName>
        <fullName evidence="1">Uncharacterized protein</fullName>
    </submittedName>
</protein>
<keyword evidence="2" id="KW-1185">Reference proteome</keyword>
<evidence type="ECO:0000313" key="2">
    <source>
        <dbReference type="Proteomes" id="UP001163632"/>
    </source>
</evidence>
<organism evidence="1 2">
    <name type="scientific">Moraxella bovis</name>
    <dbReference type="NCBI Taxonomy" id="476"/>
    <lineage>
        <taxon>Bacteria</taxon>
        <taxon>Pseudomonadati</taxon>
        <taxon>Pseudomonadota</taxon>
        <taxon>Gammaproteobacteria</taxon>
        <taxon>Moraxellales</taxon>
        <taxon>Moraxellaceae</taxon>
        <taxon>Moraxella</taxon>
    </lineage>
</organism>
<sequence>MWIITKPINAVFVVATIINNLTKASFFKAEIALMEVMYDDIPNQELDAFKDELINS</sequence>
<dbReference type="RefSeq" id="WP_264690347.1">
    <property type="nucleotide sequence ID" value="NZ_CP087814.1"/>
</dbReference>
<name>A0ABY6M7L3_MORBO</name>
<dbReference type="EMBL" id="CP087830">
    <property type="protein sequence ID" value="UZA02929.1"/>
    <property type="molecule type" value="Genomic_DNA"/>
</dbReference>
<reference evidence="1" key="1">
    <citation type="journal article" date="2022" name="BMC Microbiol.">
        <title>Whole genome sequencing of Moraxella bovis strains from North America reveals two genotypes with different genetic determinants.</title>
        <authorList>
            <person name="Wynn E.L."/>
            <person name="Hille M.M."/>
            <person name="Loy J.D."/>
            <person name="Schuller G."/>
            <person name="Kuhn K.L."/>
            <person name="Dickey A.M."/>
            <person name="Bono J.L."/>
            <person name="Clawson M.L."/>
        </authorList>
    </citation>
    <scope>NUCLEOTIDE SEQUENCE</scope>
    <source>
        <strain evidence="1">SAM102599</strain>
    </source>
</reference>
<evidence type="ECO:0000313" key="1">
    <source>
        <dbReference type="EMBL" id="UZA02929.1"/>
    </source>
</evidence>
<proteinExistence type="predicted"/>
<gene>
    <name evidence="1" type="ORF">LP092_13490</name>
</gene>